<evidence type="ECO:0000313" key="1">
    <source>
        <dbReference type="EMBL" id="RAH69296.1"/>
    </source>
</evidence>
<dbReference type="EMBL" id="KZ824961">
    <property type="protein sequence ID" value="RAH69296.1"/>
    <property type="molecule type" value="Genomic_DNA"/>
</dbReference>
<sequence>MNETELTDFKSHQRSLRASSARPGRTAPWMQNVLFLVLHLALATTWIITLFYHNRLSVFFDPPVHPSRPWKGSGFNFEHCPAMSHDDPLPDAHHGADTGGAGEASGLQEFEFASASEAVEYVPYRFEQSRWTGERSEDTSPYEGPPTGAVNLQWRHLVDVGILALNPEQEASLLEPTMPATVNDSTALIQLDVFHQLHCLNSIRKYVYQPVDWRNDNTTNQAAVKYIVHISKPSVSRDLECIHPAELLSRSLTALSTCGSDLSVIVHSPRVPPPGPEYPIWKANFSTQHTCRNFWKIHEWAKQYNTSGFEIERWHDAEFA</sequence>
<dbReference type="Proteomes" id="UP000249661">
    <property type="component" value="Unassembled WGS sequence"/>
</dbReference>
<evidence type="ECO:0000313" key="2">
    <source>
        <dbReference type="Proteomes" id="UP000249661"/>
    </source>
</evidence>
<accession>A0ACD1H724</accession>
<name>A0ACD1H724_9EURO</name>
<reference evidence="1" key="1">
    <citation type="submission" date="2018-02" db="EMBL/GenBank/DDBJ databases">
        <title>The genomes of Aspergillus section Nigri reveals drivers in fungal speciation.</title>
        <authorList>
            <consortium name="DOE Joint Genome Institute"/>
            <person name="Vesth T.C."/>
            <person name="Nybo J."/>
            <person name="Theobald S."/>
            <person name="Brandl J."/>
            <person name="Frisvad J.C."/>
            <person name="Nielsen K.F."/>
            <person name="Lyhne E.K."/>
            <person name="Kogle M.E."/>
            <person name="Kuo A."/>
            <person name="Riley R."/>
            <person name="Clum A."/>
            <person name="Nolan M."/>
            <person name="Lipzen A."/>
            <person name="Salamov A."/>
            <person name="Henrissat B."/>
            <person name="Wiebenga A."/>
            <person name="De vries R.P."/>
            <person name="Grigoriev I.V."/>
            <person name="Mortensen U.H."/>
            <person name="Andersen M.R."/>
            <person name="Baker S.E."/>
        </authorList>
    </citation>
    <scope>NUCLEOTIDE SEQUENCE</scope>
    <source>
        <strain evidence="1">CBS 121060</strain>
    </source>
</reference>
<keyword evidence="2" id="KW-1185">Reference proteome</keyword>
<proteinExistence type="predicted"/>
<organism evidence="1 2">
    <name type="scientific">Aspergillus aculeatinus CBS 121060</name>
    <dbReference type="NCBI Taxonomy" id="1448322"/>
    <lineage>
        <taxon>Eukaryota</taxon>
        <taxon>Fungi</taxon>
        <taxon>Dikarya</taxon>
        <taxon>Ascomycota</taxon>
        <taxon>Pezizomycotina</taxon>
        <taxon>Eurotiomycetes</taxon>
        <taxon>Eurotiomycetidae</taxon>
        <taxon>Eurotiales</taxon>
        <taxon>Aspergillaceae</taxon>
        <taxon>Aspergillus</taxon>
        <taxon>Aspergillus subgen. Circumdati</taxon>
    </lineage>
</organism>
<protein>
    <submittedName>
        <fullName evidence="1">Uncharacterized protein</fullName>
    </submittedName>
</protein>
<gene>
    <name evidence="1" type="ORF">BO66DRAFT_402276</name>
</gene>